<name>A0AAV2G1H3_9ROSI</name>
<protein>
    <submittedName>
        <fullName evidence="2">Uncharacterized protein</fullName>
    </submittedName>
</protein>
<organism evidence="2 3">
    <name type="scientific">Linum trigynum</name>
    <dbReference type="NCBI Taxonomy" id="586398"/>
    <lineage>
        <taxon>Eukaryota</taxon>
        <taxon>Viridiplantae</taxon>
        <taxon>Streptophyta</taxon>
        <taxon>Embryophyta</taxon>
        <taxon>Tracheophyta</taxon>
        <taxon>Spermatophyta</taxon>
        <taxon>Magnoliopsida</taxon>
        <taxon>eudicotyledons</taxon>
        <taxon>Gunneridae</taxon>
        <taxon>Pentapetalae</taxon>
        <taxon>rosids</taxon>
        <taxon>fabids</taxon>
        <taxon>Malpighiales</taxon>
        <taxon>Linaceae</taxon>
        <taxon>Linum</taxon>
    </lineage>
</organism>
<reference evidence="2 3" key="1">
    <citation type="submission" date="2024-04" db="EMBL/GenBank/DDBJ databases">
        <authorList>
            <person name="Fracassetti M."/>
        </authorList>
    </citation>
    <scope>NUCLEOTIDE SEQUENCE [LARGE SCALE GENOMIC DNA]</scope>
</reference>
<proteinExistence type="predicted"/>
<evidence type="ECO:0000313" key="2">
    <source>
        <dbReference type="EMBL" id="CAL1404064.1"/>
    </source>
</evidence>
<gene>
    <name evidence="2" type="ORF">LTRI10_LOCUS43950</name>
</gene>
<dbReference type="Proteomes" id="UP001497516">
    <property type="component" value="Chromosome 7"/>
</dbReference>
<feature type="compositionally biased region" description="Pro residues" evidence="1">
    <location>
        <begin position="112"/>
        <end position="121"/>
    </location>
</feature>
<evidence type="ECO:0000256" key="1">
    <source>
        <dbReference type="SAM" id="MobiDB-lite"/>
    </source>
</evidence>
<sequence>MNTTNYEIFLDILNIGFSSTCWFLEQNGVEAPVSLWQGSECSGAIGELLDDRSIQPHKLKAEQQTMQGKSVVNLDLTLELLPKKRREDPVHGEVRLTTKGFKPPFDSNVTVAPPPANEEED</sequence>
<dbReference type="AlphaFoldDB" id="A0AAV2G1H3"/>
<evidence type="ECO:0000313" key="3">
    <source>
        <dbReference type="Proteomes" id="UP001497516"/>
    </source>
</evidence>
<feature type="region of interest" description="Disordered" evidence="1">
    <location>
        <begin position="88"/>
        <end position="121"/>
    </location>
</feature>
<accession>A0AAV2G1H3</accession>
<dbReference type="EMBL" id="OZ034820">
    <property type="protein sequence ID" value="CAL1404064.1"/>
    <property type="molecule type" value="Genomic_DNA"/>
</dbReference>
<keyword evidence="3" id="KW-1185">Reference proteome</keyword>